<proteinExistence type="predicted"/>
<dbReference type="InterPro" id="IPR036163">
    <property type="entry name" value="HMA_dom_sf"/>
</dbReference>
<dbReference type="SUPFAM" id="SSF55008">
    <property type="entry name" value="HMA, heavy metal-associated domain"/>
    <property type="match status" value="1"/>
</dbReference>
<accession>A0ABS1ZHD3</accession>
<dbReference type="PROSITE" id="PS01047">
    <property type="entry name" value="HMA_1"/>
    <property type="match status" value="1"/>
</dbReference>
<dbReference type="EMBL" id="JAAEBW010000006">
    <property type="protein sequence ID" value="MBM1195884.1"/>
    <property type="molecule type" value="Genomic_DNA"/>
</dbReference>
<dbReference type="Gene3D" id="3.30.70.100">
    <property type="match status" value="1"/>
</dbReference>
<evidence type="ECO:0000313" key="4">
    <source>
        <dbReference type="Proteomes" id="UP000809529"/>
    </source>
</evidence>
<protein>
    <submittedName>
        <fullName evidence="3">Heavy-metal-associated domain-containing protein</fullName>
    </submittedName>
</protein>
<keyword evidence="1" id="KW-0479">Metal-binding</keyword>
<feature type="domain" description="HMA" evidence="2">
    <location>
        <begin position="1"/>
        <end position="63"/>
    </location>
</feature>
<organism evidence="3 4">
    <name type="scientific">Pseudomonas weihenstephanensis</name>
    <dbReference type="NCBI Taxonomy" id="1608994"/>
    <lineage>
        <taxon>Bacteria</taxon>
        <taxon>Pseudomonadati</taxon>
        <taxon>Pseudomonadota</taxon>
        <taxon>Gammaproteobacteria</taxon>
        <taxon>Pseudomonadales</taxon>
        <taxon>Pseudomonadaceae</taxon>
        <taxon>Pseudomonas</taxon>
    </lineage>
</organism>
<dbReference type="CDD" id="cd00371">
    <property type="entry name" value="HMA"/>
    <property type="match status" value="1"/>
</dbReference>
<dbReference type="Pfam" id="PF00403">
    <property type="entry name" value="HMA"/>
    <property type="match status" value="1"/>
</dbReference>
<dbReference type="InterPro" id="IPR017969">
    <property type="entry name" value="Heavy-metal-associated_CS"/>
</dbReference>
<dbReference type="RefSeq" id="WP_203302985.1">
    <property type="nucleotide sequence ID" value="NZ_JAAEBW010000006.1"/>
</dbReference>
<dbReference type="PROSITE" id="PS50846">
    <property type="entry name" value="HMA_2"/>
    <property type="match status" value="1"/>
</dbReference>
<evidence type="ECO:0000256" key="1">
    <source>
        <dbReference type="ARBA" id="ARBA00022723"/>
    </source>
</evidence>
<sequence>MQTFKVDGMTCGGCVGAVTRAVQSLDKDAKVDVDLASHTVKVDSPLPAVQIIDVITTAGFEARTAPGE</sequence>
<evidence type="ECO:0000313" key="3">
    <source>
        <dbReference type="EMBL" id="MBM1195884.1"/>
    </source>
</evidence>
<name>A0ABS1ZHD3_9PSED</name>
<comment type="caution">
    <text evidence="3">The sequence shown here is derived from an EMBL/GenBank/DDBJ whole genome shotgun (WGS) entry which is preliminary data.</text>
</comment>
<reference evidence="3 4" key="1">
    <citation type="submission" date="2020-01" db="EMBL/GenBank/DDBJ databases">
        <title>Comparative genomics of meat spoilage bacteria.</title>
        <authorList>
            <person name="Hilgarth M."/>
            <person name="Vogel R.F."/>
        </authorList>
    </citation>
    <scope>NUCLEOTIDE SEQUENCE [LARGE SCALE GENOMIC DNA]</scope>
    <source>
        <strain evidence="3 4">TMW2.2077</strain>
    </source>
</reference>
<keyword evidence="4" id="KW-1185">Reference proteome</keyword>
<evidence type="ECO:0000259" key="2">
    <source>
        <dbReference type="PROSITE" id="PS50846"/>
    </source>
</evidence>
<dbReference type="Proteomes" id="UP000809529">
    <property type="component" value="Unassembled WGS sequence"/>
</dbReference>
<gene>
    <name evidence="3" type="ORF">GYN02_11975</name>
</gene>
<dbReference type="InterPro" id="IPR006121">
    <property type="entry name" value="HMA_dom"/>
</dbReference>